<accession>A0A7J6AVF5</accession>
<reference evidence="2 3" key="1">
    <citation type="submission" date="2020-02" db="EMBL/GenBank/DDBJ databases">
        <title>A chromosome-scale genome assembly of the black bullhead catfish (Ameiurus melas).</title>
        <authorList>
            <person name="Wen M."/>
            <person name="Zham M."/>
            <person name="Cabau C."/>
            <person name="Klopp C."/>
            <person name="Donnadieu C."/>
            <person name="Roques C."/>
            <person name="Bouchez O."/>
            <person name="Lampietro C."/>
            <person name="Jouanno E."/>
            <person name="Herpin A."/>
            <person name="Louis A."/>
            <person name="Berthelot C."/>
            <person name="Parey E."/>
            <person name="Roest-Crollius H."/>
            <person name="Braasch I."/>
            <person name="Postlethwait J."/>
            <person name="Robinson-Rechavi M."/>
            <person name="Echchiki A."/>
            <person name="Begum T."/>
            <person name="Montfort J."/>
            <person name="Schartl M."/>
            <person name="Bobe J."/>
            <person name="Guiguen Y."/>
        </authorList>
    </citation>
    <scope>NUCLEOTIDE SEQUENCE [LARGE SCALE GENOMIC DNA]</scope>
    <source>
        <strain evidence="2">M_S1</strain>
        <tissue evidence="2">Blood</tissue>
    </source>
</reference>
<protein>
    <submittedName>
        <fullName evidence="2">Uncharacterized protein</fullName>
    </submittedName>
</protein>
<dbReference type="Proteomes" id="UP000593565">
    <property type="component" value="Unassembled WGS sequence"/>
</dbReference>
<evidence type="ECO:0000313" key="2">
    <source>
        <dbReference type="EMBL" id="KAF4086119.1"/>
    </source>
</evidence>
<proteinExistence type="predicted"/>
<name>A0A7J6AVF5_AMEME</name>
<sequence>MQFSPDRSEPKRAFGRSDTWGGEKETLSRDAFGWCWARSTGLVTELYHGCVVRSGGQKDTPTRSST</sequence>
<evidence type="ECO:0000256" key="1">
    <source>
        <dbReference type="SAM" id="MobiDB-lite"/>
    </source>
</evidence>
<comment type="caution">
    <text evidence="2">The sequence shown here is derived from an EMBL/GenBank/DDBJ whole genome shotgun (WGS) entry which is preliminary data.</text>
</comment>
<feature type="compositionally biased region" description="Basic and acidic residues" evidence="1">
    <location>
        <begin position="1"/>
        <end position="12"/>
    </location>
</feature>
<organism evidence="2 3">
    <name type="scientific">Ameiurus melas</name>
    <name type="common">Black bullhead</name>
    <name type="synonym">Silurus melas</name>
    <dbReference type="NCBI Taxonomy" id="219545"/>
    <lineage>
        <taxon>Eukaryota</taxon>
        <taxon>Metazoa</taxon>
        <taxon>Chordata</taxon>
        <taxon>Craniata</taxon>
        <taxon>Vertebrata</taxon>
        <taxon>Euteleostomi</taxon>
        <taxon>Actinopterygii</taxon>
        <taxon>Neopterygii</taxon>
        <taxon>Teleostei</taxon>
        <taxon>Ostariophysi</taxon>
        <taxon>Siluriformes</taxon>
        <taxon>Ictaluridae</taxon>
        <taxon>Ameiurus</taxon>
    </lineage>
</organism>
<evidence type="ECO:0000313" key="3">
    <source>
        <dbReference type="Proteomes" id="UP000593565"/>
    </source>
</evidence>
<gene>
    <name evidence="2" type="ORF">AMELA_G00102570</name>
</gene>
<dbReference type="AlphaFoldDB" id="A0A7J6AVF5"/>
<keyword evidence="3" id="KW-1185">Reference proteome</keyword>
<dbReference type="EMBL" id="JAAGNN010000008">
    <property type="protein sequence ID" value="KAF4086119.1"/>
    <property type="molecule type" value="Genomic_DNA"/>
</dbReference>
<feature type="region of interest" description="Disordered" evidence="1">
    <location>
        <begin position="1"/>
        <end position="23"/>
    </location>
</feature>